<accession>A0ABQ0KVK0</accession>
<evidence type="ECO:0000313" key="2">
    <source>
        <dbReference type="EMBL" id="GAT42783.1"/>
    </source>
</evidence>
<reference evidence="2" key="1">
    <citation type="submission" date="2014-09" db="EMBL/GenBank/DDBJ databases">
        <title>Genome sequence of the luminous mushroom Mycena chlorophos for searching fungal bioluminescence genes.</title>
        <authorList>
            <person name="Tanaka Y."/>
            <person name="Kasuga D."/>
            <person name="Oba Y."/>
            <person name="Hase S."/>
            <person name="Sato K."/>
            <person name="Oba Y."/>
            <person name="Sakakibara Y."/>
        </authorList>
    </citation>
    <scope>NUCLEOTIDE SEQUENCE</scope>
</reference>
<proteinExistence type="predicted"/>
<feature type="compositionally biased region" description="Acidic residues" evidence="1">
    <location>
        <begin position="206"/>
        <end position="220"/>
    </location>
</feature>
<dbReference type="Proteomes" id="UP000815677">
    <property type="component" value="Unassembled WGS sequence"/>
</dbReference>
<keyword evidence="3" id="KW-1185">Reference proteome</keyword>
<evidence type="ECO:0000313" key="3">
    <source>
        <dbReference type="Proteomes" id="UP000815677"/>
    </source>
</evidence>
<protein>
    <submittedName>
        <fullName evidence="2">Uncharacterized protein</fullName>
    </submittedName>
</protein>
<feature type="region of interest" description="Disordered" evidence="1">
    <location>
        <begin position="201"/>
        <end position="227"/>
    </location>
</feature>
<sequence length="250" mass="27872">MSGSLWDEKTETTFYYSSFTRIQGRMLRGTIAYLEDLEANKQLTHDILVAAGVPLPDFVPPSGFDAHFRPIIVDALQVLRSWRRQPTDTDGSMFSRMFGGSQRLEGRSVVQESQYPITEMLNAPFFIEKVSNMILRFFRRVDLVKVSSLDGVCPSELVQLGLVPAFVALEATEDRMGINNEGSKAMVDTLDRIERFTDWERCGGGDVEDSDDEDEAEEEKEEKPQLTTAQALRAVFAACAGDPESSVVAA</sequence>
<evidence type="ECO:0000256" key="1">
    <source>
        <dbReference type="SAM" id="MobiDB-lite"/>
    </source>
</evidence>
<gene>
    <name evidence="2" type="ORF">MCHLO_00484</name>
</gene>
<name>A0ABQ0KVK0_MYCCL</name>
<organism evidence="2 3">
    <name type="scientific">Mycena chlorophos</name>
    <name type="common">Agaric fungus</name>
    <name type="synonym">Agaricus chlorophos</name>
    <dbReference type="NCBI Taxonomy" id="658473"/>
    <lineage>
        <taxon>Eukaryota</taxon>
        <taxon>Fungi</taxon>
        <taxon>Dikarya</taxon>
        <taxon>Basidiomycota</taxon>
        <taxon>Agaricomycotina</taxon>
        <taxon>Agaricomycetes</taxon>
        <taxon>Agaricomycetidae</taxon>
        <taxon>Agaricales</taxon>
        <taxon>Marasmiineae</taxon>
        <taxon>Mycenaceae</taxon>
        <taxon>Mycena</taxon>
    </lineage>
</organism>
<dbReference type="EMBL" id="DF838274">
    <property type="protein sequence ID" value="GAT42783.1"/>
    <property type="molecule type" value="Genomic_DNA"/>
</dbReference>